<comment type="caution">
    <text evidence="5">The sequence shown here is derived from an EMBL/GenBank/DDBJ whole genome shotgun (WGS) entry which is preliminary data.</text>
</comment>
<gene>
    <name evidence="5" type="ORF">C0Q70_11176</name>
</gene>
<dbReference type="PANTHER" id="PTHR34524:SF15">
    <property type="entry name" value="EF-HAND DOMAIN-CONTAINING PROTEIN"/>
    <property type="match status" value="1"/>
</dbReference>
<dbReference type="PROSITE" id="PS00018">
    <property type="entry name" value="EF_HAND_1"/>
    <property type="match status" value="1"/>
</dbReference>
<dbReference type="EMBL" id="PZQS01000006">
    <property type="protein sequence ID" value="PVD28585.1"/>
    <property type="molecule type" value="Genomic_DNA"/>
</dbReference>
<evidence type="ECO:0000256" key="1">
    <source>
        <dbReference type="ARBA" id="ARBA00022723"/>
    </source>
</evidence>
<evidence type="ECO:0000256" key="2">
    <source>
        <dbReference type="ARBA" id="ARBA00022737"/>
    </source>
</evidence>
<feature type="domain" description="Calcyphosin-2 PH" evidence="4">
    <location>
        <begin position="108"/>
        <end position="185"/>
    </location>
</feature>
<reference evidence="5 6" key="1">
    <citation type="submission" date="2018-04" db="EMBL/GenBank/DDBJ databases">
        <title>The genome of golden apple snail Pomacea canaliculata provides insight into stress tolerance and invasive adaptation.</title>
        <authorList>
            <person name="Liu C."/>
            <person name="Liu B."/>
            <person name="Ren Y."/>
            <person name="Zhang Y."/>
            <person name="Wang H."/>
            <person name="Li S."/>
            <person name="Jiang F."/>
            <person name="Yin L."/>
            <person name="Zhang G."/>
            <person name="Qian W."/>
            <person name="Fan W."/>
        </authorList>
    </citation>
    <scope>NUCLEOTIDE SEQUENCE [LARGE SCALE GENOMIC DNA]</scope>
    <source>
        <strain evidence="5">SZHN2017</strain>
        <tissue evidence="5">Muscle</tissue>
    </source>
</reference>
<organism evidence="5 6">
    <name type="scientific">Pomacea canaliculata</name>
    <name type="common">Golden apple snail</name>
    <dbReference type="NCBI Taxonomy" id="400727"/>
    <lineage>
        <taxon>Eukaryota</taxon>
        <taxon>Metazoa</taxon>
        <taxon>Spiralia</taxon>
        <taxon>Lophotrochozoa</taxon>
        <taxon>Mollusca</taxon>
        <taxon>Gastropoda</taxon>
        <taxon>Caenogastropoda</taxon>
        <taxon>Architaenioglossa</taxon>
        <taxon>Ampullarioidea</taxon>
        <taxon>Ampullariidae</taxon>
        <taxon>Pomacea</taxon>
    </lineage>
</organism>
<evidence type="ECO:0000259" key="4">
    <source>
        <dbReference type="Pfam" id="PF25348"/>
    </source>
</evidence>
<dbReference type="InterPro" id="IPR018247">
    <property type="entry name" value="EF_Hand_1_Ca_BS"/>
</dbReference>
<dbReference type="SUPFAM" id="SSF47473">
    <property type="entry name" value="EF-hand"/>
    <property type="match status" value="1"/>
</dbReference>
<keyword evidence="6" id="KW-1185">Reference proteome</keyword>
<keyword evidence="2" id="KW-0677">Repeat</keyword>
<dbReference type="AlphaFoldDB" id="A0A2T7P581"/>
<dbReference type="PANTHER" id="PTHR34524">
    <property type="entry name" value="CALCYPHOSIN"/>
    <property type="match status" value="1"/>
</dbReference>
<dbReference type="OrthoDB" id="6280085at2759"/>
<protein>
    <recommendedName>
        <fullName evidence="4">Calcyphosin-2 PH domain-containing protein</fullName>
    </recommendedName>
</protein>
<name>A0A2T7P581_POMCA</name>
<dbReference type="InterPro" id="IPR057461">
    <property type="entry name" value="CAYP2_PH"/>
</dbReference>
<evidence type="ECO:0000256" key="3">
    <source>
        <dbReference type="ARBA" id="ARBA00022837"/>
    </source>
</evidence>
<dbReference type="STRING" id="400727.A0A2T7P581"/>
<keyword evidence="1" id="KW-0479">Metal-binding</keyword>
<dbReference type="Proteomes" id="UP000245119">
    <property type="component" value="Linkage Group LG6"/>
</dbReference>
<dbReference type="InterPro" id="IPR051581">
    <property type="entry name" value="Ca-bind"/>
</dbReference>
<evidence type="ECO:0000313" key="6">
    <source>
        <dbReference type="Proteomes" id="UP000245119"/>
    </source>
</evidence>
<dbReference type="GO" id="GO:0046872">
    <property type="term" value="F:metal ion binding"/>
    <property type="evidence" value="ECO:0007669"/>
    <property type="project" value="UniProtKB-KW"/>
</dbReference>
<keyword evidence="3" id="KW-0106">Calcium</keyword>
<proteinExistence type="predicted"/>
<dbReference type="Gene3D" id="1.10.238.10">
    <property type="entry name" value="EF-hand"/>
    <property type="match status" value="1"/>
</dbReference>
<sequence length="376" mass="43518">MVDDRWKKQRYTSKQLQKKIDAEDLLEHNKKQKLIETVMIDQLSRAVISDPEQNERSLNTGRTTRRLHGTNHYLHDSKISTRSTATENLLSRRLRFGARIITRNGRDAMKELTGFFFQMDRTMTVYEFKQFGKSAKAIPFIQRGVFNHPFGPKKGLPYGLCDIFVGADINIPTKGQHALSAELARCQFLTLRVTDMDEEEKSRLLLDDFIDVDGPEAYGQTDMSHITAYENRQFLAAIQESVQKQIRKRGIKTVTGLGRHYRSIDRSGTGILDQHDLERGLLRFHIDLLPEDLERVFDIVDTEGMRCLDYSFFMRTVIGEMNEFRKALVRKPMNQSLKDVIERAVLVRWRTPPEESHSPVSTAYWNTKESVAHAHT</sequence>
<dbReference type="InterPro" id="IPR011992">
    <property type="entry name" value="EF-hand-dom_pair"/>
</dbReference>
<accession>A0A2T7P581</accession>
<evidence type="ECO:0000313" key="5">
    <source>
        <dbReference type="EMBL" id="PVD28585.1"/>
    </source>
</evidence>
<dbReference type="Pfam" id="PF25348">
    <property type="entry name" value="PH_CAYP2"/>
    <property type="match status" value="1"/>
</dbReference>